<evidence type="ECO:0000256" key="1">
    <source>
        <dbReference type="SAM" id="Phobius"/>
    </source>
</evidence>
<keyword evidence="1" id="KW-0472">Membrane</keyword>
<keyword evidence="1" id="KW-1133">Transmembrane helix</keyword>
<feature type="transmembrane region" description="Helical" evidence="1">
    <location>
        <begin position="135"/>
        <end position="151"/>
    </location>
</feature>
<dbReference type="AlphaFoldDB" id="A0A8J3V6D6"/>
<keyword evidence="3" id="KW-1185">Reference proteome</keyword>
<evidence type="ECO:0000313" key="3">
    <source>
        <dbReference type="Proteomes" id="UP000605992"/>
    </source>
</evidence>
<feature type="transmembrane region" description="Helical" evidence="1">
    <location>
        <begin position="109"/>
        <end position="128"/>
    </location>
</feature>
<reference evidence="2" key="1">
    <citation type="submission" date="2021-01" db="EMBL/GenBank/DDBJ databases">
        <title>Whole genome shotgun sequence of Planotetraspora thailandica NBRC 104271.</title>
        <authorList>
            <person name="Komaki H."/>
            <person name="Tamura T."/>
        </authorList>
    </citation>
    <scope>NUCLEOTIDE SEQUENCE</scope>
    <source>
        <strain evidence="2">NBRC 104271</strain>
    </source>
</reference>
<sequence>MSATTTTAVDRVSGHGRSLAAYGTALLIAVDAVVSTVGSETISDHSSGAGRLSEALVGIAFLTAAVALVLFLPRGVPARVTSLPGIAATALTGVAMLSVTVTGEEWPEPIVTVLVLVNLVGLVAQGVIGWRTRVWPWWAGLLVSLFLPAMFFLPNPVNSVVMALIWAGVGLAGRRS</sequence>
<organism evidence="2 3">
    <name type="scientific">Planotetraspora thailandica</name>
    <dbReference type="NCBI Taxonomy" id="487172"/>
    <lineage>
        <taxon>Bacteria</taxon>
        <taxon>Bacillati</taxon>
        <taxon>Actinomycetota</taxon>
        <taxon>Actinomycetes</taxon>
        <taxon>Streptosporangiales</taxon>
        <taxon>Streptosporangiaceae</taxon>
        <taxon>Planotetraspora</taxon>
    </lineage>
</organism>
<proteinExistence type="predicted"/>
<dbReference type="EMBL" id="BOOR01000056">
    <property type="protein sequence ID" value="GII57806.1"/>
    <property type="molecule type" value="Genomic_DNA"/>
</dbReference>
<accession>A0A8J3V6D6</accession>
<dbReference type="Proteomes" id="UP000605992">
    <property type="component" value="Unassembled WGS sequence"/>
</dbReference>
<name>A0A8J3V6D6_9ACTN</name>
<evidence type="ECO:0000313" key="2">
    <source>
        <dbReference type="EMBL" id="GII57806.1"/>
    </source>
</evidence>
<comment type="caution">
    <text evidence="2">The sequence shown here is derived from an EMBL/GenBank/DDBJ whole genome shotgun (WGS) entry which is preliminary data.</text>
</comment>
<protein>
    <submittedName>
        <fullName evidence="2">Uncharacterized protein</fullName>
    </submittedName>
</protein>
<gene>
    <name evidence="2" type="ORF">Pth03_61950</name>
</gene>
<feature type="transmembrane region" description="Helical" evidence="1">
    <location>
        <begin position="55"/>
        <end position="73"/>
    </location>
</feature>
<keyword evidence="1" id="KW-0812">Transmembrane</keyword>
<feature type="transmembrane region" description="Helical" evidence="1">
    <location>
        <begin position="85"/>
        <end position="103"/>
    </location>
</feature>
<dbReference type="RefSeq" id="WP_203947923.1">
    <property type="nucleotide sequence ID" value="NZ_BOOR01000056.1"/>
</dbReference>